<dbReference type="Proteomes" id="UP000824189">
    <property type="component" value="Unassembled WGS sequence"/>
</dbReference>
<dbReference type="InterPro" id="IPR055487">
    <property type="entry name" value="DUF7059"/>
</dbReference>
<evidence type="ECO:0000313" key="4">
    <source>
        <dbReference type="EMBL" id="HIW95263.1"/>
    </source>
</evidence>
<dbReference type="GO" id="GO:0008170">
    <property type="term" value="F:N-methyltransferase activity"/>
    <property type="evidence" value="ECO:0007669"/>
    <property type="project" value="UniProtKB-ARBA"/>
</dbReference>
<evidence type="ECO:0000259" key="1">
    <source>
        <dbReference type="Pfam" id="PF05175"/>
    </source>
</evidence>
<dbReference type="InterPro" id="IPR029063">
    <property type="entry name" value="SAM-dependent_MTases_sf"/>
</dbReference>
<dbReference type="InterPro" id="IPR050320">
    <property type="entry name" value="N5-glutamine_MTase"/>
</dbReference>
<dbReference type="InterPro" id="IPR007848">
    <property type="entry name" value="Small_mtfrase_dom"/>
</dbReference>
<dbReference type="InterPro" id="IPR002052">
    <property type="entry name" value="DNA_methylase_N6_adenine_CS"/>
</dbReference>
<dbReference type="Pfam" id="PF25004">
    <property type="entry name" value="DUF7782"/>
    <property type="match status" value="1"/>
</dbReference>
<keyword evidence="4" id="KW-0808">Transferase</keyword>
<accession>A0A9D1UPW4</accession>
<dbReference type="Pfam" id="PF05175">
    <property type="entry name" value="MTS"/>
    <property type="match status" value="1"/>
</dbReference>
<proteinExistence type="predicted"/>
<dbReference type="PANTHER" id="PTHR18895">
    <property type="entry name" value="HEMK METHYLTRANSFERASE"/>
    <property type="match status" value="1"/>
</dbReference>
<reference evidence="4" key="1">
    <citation type="journal article" date="2021" name="PeerJ">
        <title>Extensive microbial diversity within the chicken gut microbiome revealed by metagenomics and culture.</title>
        <authorList>
            <person name="Gilroy R."/>
            <person name="Ravi A."/>
            <person name="Getino M."/>
            <person name="Pursley I."/>
            <person name="Horton D.L."/>
            <person name="Alikhan N.F."/>
            <person name="Baker D."/>
            <person name="Gharbi K."/>
            <person name="Hall N."/>
            <person name="Watson M."/>
            <person name="Adriaenssens E.M."/>
            <person name="Foster-Nyarko E."/>
            <person name="Jarju S."/>
            <person name="Secka A."/>
            <person name="Antonio M."/>
            <person name="Oren A."/>
            <person name="Chaudhuri R.R."/>
            <person name="La Ragione R."/>
            <person name="Hildebrand F."/>
            <person name="Pallen M.J."/>
        </authorList>
    </citation>
    <scope>NUCLEOTIDE SEQUENCE</scope>
    <source>
        <strain evidence="4">4376</strain>
    </source>
</reference>
<dbReference type="InterPro" id="IPR056684">
    <property type="entry name" value="DUF7782"/>
</dbReference>
<dbReference type="GO" id="GO:0008757">
    <property type="term" value="F:S-adenosylmethionine-dependent methyltransferase activity"/>
    <property type="evidence" value="ECO:0007669"/>
    <property type="project" value="UniProtKB-ARBA"/>
</dbReference>
<dbReference type="AlphaFoldDB" id="A0A9D1UPW4"/>
<dbReference type="SUPFAM" id="SSF53335">
    <property type="entry name" value="S-adenosyl-L-methionine-dependent methyltransferases"/>
    <property type="match status" value="1"/>
</dbReference>
<organism evidence="4 5">
    <name type="scientific">Candidatus Corynebacterium gallistercoris</name>
    <dbReference type="NCBI Taxonomy" id="2838530"/>
    <lineage>
        <taxon>Bacteria</taxon>
        <taxon>Bacillati</taxon>
        <taxon>Actinomycetota</taxon>
        <taxon>Actinomycetes</taxon>
        <taxon>Mycobacteriales</taxon>
        <taxon>Corynebacteriaceae</taxon>
        <taxon>Corynebacterium</taxon>
    </lineage>
</organism>
<evidence type="ECO:0000313" key="5">
    <source>
        <dbReference type="Proteomes" id="UP000824189"/>
    </source>
</evidence>
<dbReference type="CDD" id="cd02440">
    <property type="entry name" value="AdoMet_MTases"/>
    <property type="match status" value="1"/>
</dbReference>
<feature type="domain" description="Methyltransferase small" evidence="1">
    <location>
        <begin position="162"/>
        <end position="255"/>
    </location>
</feature>
<reference evidence="4" key="2">
    <citation type="submission" date="2021-04" db="EMBL/GenBank/DDBJ databases">
        <authorList>
            <person name="Gilroy R."/>
        </authorList>
    </citation>
    <scope>NUCLEOTIDE SEQUENCE</scope>
    <source>
        <strain evidence="4">4376</strain>
    </source>
</reference>
<dbReference type="Pfam" id="PF23186">
    <property type="entry name" value="DUF7059"/>
    <property type="match status" value="1"/>
</dbReference>
<dbReference type="GO" id="GO:0032259">
    <property type="term" value="P:methylation"/>
    <property type="evidence" value="ECO:0007669"/>
    <property type="project" value="UniProtKB-KW"/>
</dbReference>
<keyword evidence="4" id="KW-0489">Methyltransferase</keyword>
<sequence length="517" mass="55600">MTFAPALSSLLDTLRSHGYSSEAAAQALGPNGLAAAHSGNPAGALFALARSTSPHATLVSAVYLRQPQPRAWWEELCGQQLMDELSSVGVLNTRADGSLVLEIDVRPLHVPFHGAEDVLISSDPDASVEIHQPGPHHVPGVGHAPLSLLSSVPPLPSGSPCSVLDLGTGSGALSLVLAANYPHAEITGTDIHARALEFARANDLGSRVEWLEGSWFEPVAGRTFDRIISNPPFVIGPAVDVTEEGHIYRDSGLALDAASRLVVEGAAEHLNEGGRAHILVGWAITDASAPPAPVQWIADTGIRALLVHRDQVDVFTYVHTWLEDESIDPRSEQGRQRTTAWLEFFADHGVTHIGLGYMHMERSRDLQGEPSEVHVELLDQPLPPDTHLGAEVDEWFRRMAWLARLDAPAAVLDHQFAVRPGVAVDQVFVGDAATGQGFLPYSRSLSRTEGPCYKHDIDGHVQAIVAGLHPEGLTMRDVVELYATVQGIDEQECAEACIPIAVDLVRHGIILPLEVLE</sequence>
<dbReference type="Gene3D" id="3.40.50.150">
    <property type="entry name" value="Vaccinia Virus protein VP39"/>
    <property type="match status" value="1"/>
</dbReference>
<name>A0A9D1UPW4_9CORY</name>
<gene>
    <name evidence="4" type="ORF">H9867_02065</name>
</gene>
<dbReference type="GO" id="GO:0003676">
    <property type="term" value="F:nucleic acid binding"/>
    <property type="evidence" value="ECO:0007669"/>
    <property type="project" value="InterPro"/>
</dbReference>
<feature type="domain" description="DUF7782" evidence="3">
    <location>
        <begin position="394"/>
        <end position="512"/>
    </location>
</feature>
<evidence type="ECO:0000259" key="3">
    <source>
        <dbReference type="Pfam" id="PF25004"/>
    </source>
</evidence>
<evidence type="ECO:0000259" key="2">
    <source>
        <dbReference type="Pfam" id="PF23186"/>
    </source>
</evidence>
<protein>
    <submittedName>
        <fullName evidence="4">Methyltransferase</fullName>
    </submittedName>
</protein>
<comment type="caution">
    <text evidence="4">The sequence shown here is derived from an EMBL/GenBank/DDBJ whole genome shotgun (WGS) entry which is preliminary data.</text>
</comment>
<dbReference type="PANTHER" id="PTHR18895:SF74">
    <property type="entry name" value="MTRF1L RELEASE FACTOR GLUTAMINE METHYLTRANSFERASE"/>
    <property type="match status" value="1"/>
</dbReference>
<dbReference type="PROSITE" id="PS00092">
    <property type="entry name" value="N6_MTASE"/>
    <property type="match status" value="1"/>
</dbReference>
<feature type="domain" description="DUF7059" evidence="2">
    <location>
        <begin position="17"/>
        <end position="97"/>
    </location>
</feature>
<dbReference type="EMBL" id="DXFZ01000028">
    <property type="protein sequence ID" value="HIW95263.1"/>
    <property type="molecule type" value="Genomic_DNA"/>
</dbReference>